<comment type="catalytic activity">
    <reaction evidence="8">
        <text>alpha-Kdo-(2-&gt;6)-lipid IVA (E. coli) + CMP-3-deoxy-beta-D-manno-octulosonate = alpha-Kdo-(2-&gt;4)-alpha-Kdo-(2-&gt;6)-lipid IVA (E. coli) + CMP + H(+)</text>
        <dbReference type="Rhea" id="RHEA:28062"/>
        <dbReference type="ChEBI" id="CHEBI:15378"/>
        <dbReference type="ChEBI" id="CHEBI:60364"/>
        <dbReference type="ChEBI" id="CHEBI:60365"/>
        <dbReference type="ChEBI" id="CHEBI:60377"/>
        <dbReference type="ChEBI" id="CHEBI:85987"/>
        <dbReference type="EC" id="2.4.99.13"/>
    </reaction>
</comment>
<keyword evidence="6 15" id="KW-0808">Transferase</keyword>
<evidence type="ECO:0000259" key="16">
    <source>
        <dbReference type="Pfam" id="PF00534"/>
    </source>
</evidence>
<dbReference type="Gene3D" id="3.40.50.2000">
    <property type="entry name" value="Glycogen Phosphorylase B"/>
    <property type="match status" value="1"/>
</dbReference>
<evidence type="ECO:0000256" key="10">
    <source>
        <dbReference type="ARBA" id="ARBA00059802"/>
    </source>
</evidence>
<dbReference type="InterPro" id="IPR038107">
    <property type="entry name" value="Glycos_transf_N_sf"/>
</dbReference>
<dbReference type="KEGG" id="ptf:PROFFT_A_01200"/>
<dbReference type="SUPFAM" id="SSF53756">
    <property type="entry name" value="UDP-Glycosyltransferase/glycogen phosphorylase"/>
    <property type="match status" value="1"/>
</dbReference>
<dbReference type="Pfam" id="PF00534">
    <property type="entry name" value="Glycos_transf_1"/>
    <property type="match status" value="1"/>
</dbReference>
<keyword evidence="5" id="KW-0997">Cell inner membrane</keyword>
<keyword evidence="18" id="KW-0328">Glycosyltransferase</keyword>
<reference evidence="18" key="1">
    <citation type="submission" date="2020-10" db="EMBL/GenBank/DDBJ databases">
        <authorList>
            <person name="Szabo G."/>
        </authorList>
    </citation>
    <scope>NUCLEOTIDE SEQUENCE</scope>
    <source>
        <strain evidence="18">PROFFT</strain>
    </source>
</reference>
<feature type="active site" description="Proton acceptor" evidence="13">
    <location>
        <position position="68"/>
    </location>
</feature>
<sequence>MPLLYKPRILQRLYTILFYIIQPLIWIKLWMRGSKDPAYRKRWAERYGFCSKKMLSGGIMLHLVSVGEIFAAIPLVKELLCRYPTFPLTITTMTPTGSERIQSLFNQEVQHVYLPYDLPGSINRFLEQFNPRLVLIMETEIWPNLIIELSKRQIPLVIVNARLSALSAKRYSRIYSLISDTVRRITLICAQNEADAERFLSLGVLRSQLSITGNLKFEISVTPDLAAKAVRLRHKWGLNCPVWIATSTHKGEEKILIEAHKQLLNRFTDLLLILVPRHPERFDDVIELTRGAGLSYVTRSSGNRPSPKTQVIIGNTMGELMLLYGVADLAFVGGSLVEQGGHNPLEPSAYAIPVLMGPHTINFREICSKLEQANGLIIIRDTASLVKEVTTLLLDKECRRQHGRYAIEVLNRNKGSLQNILYFLEPILQKIK</sequence>
<keyword evidence="15" id="KW-0812">Transmembrane</keyword>
<protein>
    <recommendedName>
        <fullName evidence="4 15">3-deoxy-D-manno-octulosonic acid transferase</fullName>
        <shortName evidence="15">Kdo transferase</shortName>
        <ecNumber evidence="15">2.4.99.12</ecNumber>
    </recommendedName>
    <alternativeName>
        <fullName evidence="15">Lipid IV(A) 3-deoxy-D-manno-octulosonic acid transferase</fullName>
    </alternativeName>
</protein>
<dbReference type="FunFam" id="3.40.50.2000:FF:000032">
    <property type="entry name" value="3-deoxy-D-manno-octulosonic acid transferase"/>
    <property type="match status" value="1"/>
</dbReference>
<comment type="catalytic activity">
    <reaction evidence="9 15">
        <text>lipid IVA (E. coli) + CMP-3-deoxy-beta-D-manno-octulosonate = alpha-Kdo-(2-&gt;6)-lipid IVA (E. coli) + CMP + H(+)</text>
        <dbReference type="Rhea" id="RHEA:28066"/>
        <dbReference type="ChEBI" id="CHEBI:15378"/>
        <dbReference type="ChEBI" id="CHEBI:58603"/>
        <dbReference type="ChEBI" id="CHEBI:60364"/>
        <dbReference type="ChEBI" id="CHEBI:60377"/>
        <dbReference type="ChEBI" id="CHEBI:85987"/>
        <dbReference type="EC" id="2.4.99.12"/>
    </reaction>
</comment>
<keyword evidence="15" id="KW-0472">Membrane</keyword>
<dbReference type="EMBL" id="LR890047">
    <property type="protein sequence ID" value="CAD6508009.1"/>
    <property type="molecule type" value="Genomic_DNA"/>
</dbReference>
<gene>
    <name evidence="18" type="primary">waaA</name>
    <name evidence="18" type="ORF">PROFFT_A_01200</name>
</gene>
<evidence type="ECO:0000256" key="12">
    <source>
        <dbReference type="ARBA" id="ARBA00060660"/>
    </source>
</evidence>
<evidence type="ECO:0000256" key="11">
    <source>
        <dbReference type="ARBA" id="ARBA00060558"/>
    </source>
</evidence>
<evidence type="ECO:0000256" key="4">
    <source>
        <dbReference type="ARBA" id="ARBA00019077"/>
    </source>
</evidence>
<feature type="site" description="Transition state stabilizer" evidence="14">
    <location>
        <position position="138"/>
    </location>
</feature>
<name>A0A8E4EY03_9ENTR</name>
<evidence type="ECO:0000256" key="6">
    <source>
        <dbReference type="ARBA" id="ARBA00022679"/>
    </source>
</evidence>
<keyword evidence="7" id="KW-0735">Signal-anchor</keyword>
<dbReference type="NCBIfam" id="NF004385">
    <property type="entry name" value="PRK05749.1-1"/>
    <property type="match status" value="1"/>
</dbReference>
<evidence type="ECO:0000313" key="18">
    <source>
        <dbReference type="EMBL" id="CAD6508009.1"/>
    </source>
</evidence>
<dbReference type="AlphaFoldDB" id="A0A8E4EY03"/>
<keyword evidence="15" id="KW-1133">Transmembrane helix</keyword>
<evidence type="ECO:0000256" key="7">
    <source>
        <dbReference type="ARBA" id="ARBA00022968"/>
    </source>
</evidence>
<dbReference type="InterPro" id="IPR001296">
    <property type="entry name" value="Glyco_trans_1"/>
</dbReference>
<evidence type="ECO:0000256" key="5">
    <source>
        <dbReference type="ARBA" id="ARBA00022519"/>
    </source>
</evidence>
<dbReference type="NCBIfam" id="NF004388">
    <property type="entry name" value="PRK05749.1-4"/>
    <property type="match status" value="1"/>
</dbReference>
<feature type="transmembrane region" description="Helical" evidence="15">
    <location>
        <begin position="12"/>
        <end position="33"/>
    </location>
</feature>
<evidence type="ECO:0000256" key="14">
    <source>
        <dbReference type="PIRSR" id="PIRSR639901-2"/>
    </source>
</evidence>
<comment type="pathway">
    <text evidence="11">Glycolipid biosynthesis; KDO(2)-lipid A biosynthesis; KDO(2)-lipid A from CMP-3-deoxy-D-manno-octulosonate and lipid IV(A): step 1/4.</text>
</comment>
<comment type="caution">
    <text evidence="15">Lacks conserved residue(s) required for the propagation of feature annotation.</text>
</comment>
<evidence type="ECO:0000256" key="8">
    <source>
        <dbReference type="ARBA" id="ARBA00034401"/>
    </source>
</evidence>
<keyword evidence="19" id="KW-1185">Reference proteome</keyword>
<evidence type="ECO:0000313" key="19">
    <source>
        <dbReference type="Proteomes" id="UP000683585"/>
    </source>
</evidence>
<comment type="similarity">
    <text evidence="3">Belongs to the glycosyltransferase group 1 family. Glycosyltransferase 30 subfamily.</text>
</comment>
<dbReference type="GO" id="GO:0005886">
    <property type="term" value="C:plasma membrane"/>
    <property type="evidence" value="ECO:0007669"/>
    <property type="project" value="UniProtKB-SubCell"/>
</dbReference>
<feature type="domain" description="3-deoxy-D-manno-octulosonic-acid transferase N-terminal" evidence="17">
    <location>
        <begin position="41"/>
        <end position="218"/>
    </location>
</feature>
<dbReference type="GO" id="GO:0009245">
    <property type="term" value="P:lipid A biosynthetic process"/>
    <property type="evidence" value="ECO:0007669"/>
    <property type="project" value="TreeGrafter"/>
</dbReference>
<dbReference type="Proteomes" id="UP000683585">
    <property type="component" value="Chromosome"/>
</dbReference>
<evidence type="ECO:0000256" key="1">
    <source>
        <dbReference type="ARBA" id="ARBA00004388"/>
    </source>
</evidence>
<evidence type="ECO:0000259" key="17">
    <source>
        <dbReference type="Pfam" id="PF04413"/>
    </source>
</evidence>
<evidence type="ECO:0000256" key="9">
    <source>
        <dbReference type="ARBA" id="ARBA00049183"/>
    </source>
</evidence>
<organism evidence="18 19">
    <name type="scientific">Candidatus Profftia tarda</name>
    <dbReference type="NCBI Taxonomy" id="1177216"/>
    <lineage>
        <taxon>Bacteria</taxon>
        <taxon>Pseudomonadati</taxon>
        <taxon>Pseudomonadota</taxon>
        <taxon>Gammaproteobacteria</taxon>
        <taxon>Enterobacterales</taxon>
        <taxon>Enterobacteriaceae</taxon>
        <taxon>Candidatus Profftia</taxon>
    </lineage>
</organism>
<comment type="subcellular location">
    <subcellularLocation>
        <location evidence="1">Cell inner membrane</location>
        <topology evidence="1">Single-pass membrane protein</topology>
        <orientation evidence="1">Cytoplasmic side</orientation>
    </subcellularLocation>
    <subcellularLocation>
        <location evidence="15">Cell membrane</location>
    </subcellularLocation>
</comment>
<dbReference type="PANTHER" id="PTHR42755:SF1">
    <property type="entry name" value="3-DEOXY-D-MANNO-OCTULOSONIC ACID TRANSFERASE, MITOCHONDRIAL-RELATED"/>
    <property type="match status" value="1"/>
</dbReference>
<proteinExistence type="inferred from homology"/>
<evidence type="ECO:0000256" key="3">
    <source>
        <dbReference type="ARBA" id="ARBA00006380"/>
    </source>
</evidence>
<comment type="pathway">
    <text evidence="2 15">Bacterial outer membrane biogenesis; LPS core biosynthesis.</text>
</comment>
<dbReference type="Gene3D" id="3.40.50.11720">
    <property type="entry name" value="3-Deoxy-D-manno-octulosonic-acid transferase, N-terminal domain"/>
    <property type="match status" value="1"/>
</dbReference>
<feature type="transmembrane region" description="Helical" evidence="15">
    <location>
        <begin position="54"/>
        <end position="76"/>
    </location>
</feature>
<dbReference type="Pfam" id="PF04413">
    <property type="entry name" value="Glycos_transf_N"/>
    <property type="match status" value="1"/>
</dbReference>
<comment type="function">
    <text evidence="15">Involved in lipopolysaccharide (LPS) biosynthesis. Catalyzes the transfer of 3-deoxy-D-manno-octulosonate (Kdo) residue(s) from CMP-Kdo to lipid IV(A), the tetraacyldisaccharide-1,4'-bisphosphate precursor of lipid A.</text>
</comment>
<feature type="site" description="Transition state stabilizer" evidence="14">
    <location>
        <position position="216"/>
    </location>
</feature>
<evidence type="ECO:0000256" key="15">
    <source>
        <dbReference type="RuleBase" id="RU365103"/>
    </source>
</evidence>
<keyword evidence="15" id="KW-0448">Lipopolysaccharide biosynthesis</keyword>
<feature type="domain" description="Glycosyl transferase family 1" evidence="16">
    <location>
        <begin position="255"/>
        <end position="408"/>
    </location>
</feature>
<dbReference type="EC" id="2.4.99.12" evidence="15"/>
<keyword evidence="15" id="KW-1003">Cell membrane</keyword>
<dbReference type="InterPro" id="IPR039901">
    <property type="entry name" value="Kdotransferase"/>
</dbReference>
<dbReference type="GO" id="GO:0009244">
    <property type="term" value="P:lipopolysaccharide core region biosynthetic process"/>
    <property type="evidence" value="ECO:0007669"/>
    <property type="project" value="UniProtKB-UniRule"/>
</dbReference>
<evidence type="ECO:0000256" key="13">
    <source>
        <dbReference type="PIRSR" id="PIRSR639901-1"/>
    </source>
</evidence>
<dbReference type="UniPathway" id="UPA00958"/>
<dbReference type="PANTHER" id="PTHR42755">
    <property type="entry name" value="3-DEOXY-MANNO-OCTULOSONATE CYTIDYLYLTRANSFERASE"/>
    <property type="match status" value="1"/>
</dbReference>
<comment type="pathway">
    <text evidence="12">Glycolipid biosynthesis; KDO(2)-lipid A biosynthesis; KDO(2)-lipid A from CMP-3-deoxy-D-manno-octulosonate and lipid IV(A): step 2/4.</text>
</comment>
<accession>A0A8E4EY03</accession>
<dbReference type="FunFam" id="3.40.50.11720:FF:000001">
    <property type="entry name" value="3-deoxy-D-manno-octulosonic acid transferase"/>
    <property type="match status" value="1"/>
</dbReference>
<evidence type="ECO:0000256" key="2">
    <source>
        <dbReference type="ARBA" id="ARBA00004713"/>
    </source>
</evidence>
<dbReference type="InterPro" id="IPR007507">
    <property type="entry name" value="Glycos_transf_N"/>
</dbReference>
<comment type="function">
    <text evidence="10">Involved in lipopolysaccharide (LPS) biosynthesis. Catalyzes the transfer of two 3-deoxy-D-manno-octulosonate (Kdo) residues from CMP-Kdo to lipid IV(A), the tetraacyldisaccharide-1,4'-bisphosphate precursor of lipid A.</text>
</comment>
<dbReference type="GO" id="GO:0043842">
    <property type="term" value="F:Kdo transferase activity"/>
    <property type="evidence" value="ECO:0007669"/>
    <property type="project" value="UniProtKB-EC"/>
</dbReference>